<proteinExistence type="predicted"/>
<gene>
    <name evidence="1" type="ORF">QBO96_02005</name>
</gene>
<organism evidence="1 2">
    <name type="scientific">Lysinibacillus capsici</name>
    <dbReference type="NCBI Taxonomy" id="2115968"/>
    <lineage>
        <taxon>Bacteria</taxon>
        <taxon>Bacillati</taxon>
        <taxon>Bacillota</taxon>
        <taxon>Bacilli</taxon>
        <taxon>Bacillales</taxon>
        <taxon>Bacillaceae</taxon>
        <taxon>Lysinibacillus</taxon>
    </lineage>
</organism>
<name>A0ABY8KHT5_9BACI</name>
<reference evidence="1 2" key="1">
    <citation type="submission" date="2023-04" db="EMBL/GenBank/DDBJ databases">
        <title>Genomic of Lysinibacillus capsici TSBLM.</title>
        <authorList>
            <person name="Hu X.S."/>
            <person name="Yu C.H."/>
        </authorList>
    </citation>
    <scope>NUCLEOTIDE SEQUENCE [LARGE SCALE GENOMIC DNA]</scope>
    <source>
        <strain evidence="1 2">TSBLM</strain>
    </source>
</reference>
<accession>A0ABY8KHT5</accession>
<evidence type="ECO:0000313" key="2">
    <source>
        <dbReference type="Proteomes" id="UP001244564"/>
    </source>
</evidence>
<dbReference type="Proteomes" id="UP001244564">
    <property type="component" value="Chromosome"/>
</dbReference>
<sequence length="115" mass="13510">MSDILIRDVDELAIDKIDKAAKKAKVSRQVYLKSLLERIAYFDVFIEERDRFEKVVMSSQKQMEQYLLQQSELYESVLRIESMLYLLLDSDAEEINQQLTELVGKEVKLSDSNEK</sequence>
<dbReference type="RefSeq" id="WP_066036879.1">
    <property type="nucleotide sequence ID" value="NZ_CP084108.1"/>
</dbReference>
<dbReference type="GeneID" id="74905218"/>
<evidence type="ECO:0000313" key="1">
    <source>
        <dbReference type="EMBL" id="WGF39058.1"/>
    </source>
</evidence>
<dbReference type="EMBL" id="CP122283">
    <property type="protein sequence ID" value="WGF39058.1"/>
    <property type="molecule type" value="Genomic_DNA"/>
</dbReference>
<keyword evidence="2" id="KW-1185">Reference proteome</keyword>
<evidence type="ECO:0008006" key="3">
    <source>
        <dbReference type="Google" id="ProtNLM"/>
    </source>
</evidence>
<protein>
    <recommendedName>
        <fullName evidence="3">CopG family transcriptional regulator</fullName>
    </recommendedName>
</protein>